<evidence type="ECO:0000256" key="4">
    <source>
        <dbReference type="ARBA" id="ARBA00022605"/>
    </source>
</evidence>
<dbReference type="InterPro" id="IPR001653">
    <property type="entry name" value="DAP_epimerase_DapF"/>
</dbReference>
<feature type="active site" evidence="9">
    <location>
        <position position="74"/>
    </location>
</feature>
<comment type="subcellular location">
    <subcellularLocation>
        <location evidence="8">Cytoplasm</location>
    </subcellularLocation>
</comment>
<keyword evidence="4 8" id="KW-0028">Amino-acid biosynthesis</keyword>
<dbReference type="PANTHER" id="PTHR31689:SF0">
    <property type="entry name" value="DIAMINOPIMELATE EPIMERASE"/>
    <property type="match status" value="1"/>
</dbReference>
<evidence type="ECO:0000256" key="9">
    <source>
        <dbReference type="PROSITE-ProRule" id="PRU10125"/>
    </source>
</evidence>
<evidence type="ECO:0000256" key="6">
    <source>
        <dbReference type="ARBA" id="ARBA00023235"/>
    </source>
</evidence>
<comment type="caution">
    <text evidence="8">Lacks conserved residue(s) required for the propagation of feature annotation.</text>
</comment>
<evidence type="ECO:0000256" key="5">
    <source>
        <dbReference type="ARBA" id="ARBA00023154"/>
    </source>
</evidence>
<dbReference type="PANTHER" id="PTHR31689">
    <property type="entry name" value="DIAMINOPIMELATE EPIMERASE, CHLOROPLASTIC"/>
    <property type="match status" value="1"/>
</dbReference>
<evidence type="ECO:0000313" key="11">
    <source>
        <dbReference type="Proteomes" id="UP000727962"/>
    </source>
</evidence>
<comment type="pathway">
    <text evidence="1 8">Amino-acid biosynthesis; L-lysine biosynthesis via DAP pathway; DL-2,6-diaminopimelate from LL-2,6-diaminopimelate: step 1/1.</text>
</comment>
<gene>
    <name evidence="8" type="primary">dapF</name>
    <name evidence="10" type="ORF">HYR64_05240</name>
</gene>
<feature type="binding site" evidence="8">
    <location>
        <position position="190"/>
    </location>
    <ligand>
        <name>substrate</name>
    </ligand>
</feature>
<dbReference type="SUPFAM" id="SSF54506">
    <property type="entry name" value="Diaminopimelate epimerase-like"/>
    <property type="match status" value="2"/>
</dbReference>
<sequence>MTAFAKMHGIGNDFVILDTIRDATPERDWTEFSSRVCDRRFGIGADGLILVELGKAAPYRMRMFNPDGSESEMCGNGVRCVARLLHEHGHTRAPKLDVETGAGVLGLEPLLDGRVRVDMGVARLTRGEIGMTGPAGERFVDQPVAGEIKGTAVSMGNPHLVIFVDDVQAVDLKHLGPKLEHSPLYPHRTNVHFVQVVSPGRLVQRTWERGAGATLACGTGACASAVASRLARGGASRTIVRLPGGDLEIEVGDDFHVHMTGAASLAFEGVWPD</sequence>
<dbReference type="NCBIfam" id="TIGR00652">
    <property type="entry name" value="DapF"/>
    <property type="match status" value="1"/>
</dbReference>
<keyword evidence="8" id="KW-0963">Cytoplasm</keyword>
<comment type="caution">
    <text evidence="10">The sequence shown here is derived from an EMBL/GenBank/DDBJ whole genome shotgun (WGS) entry which is preliminary data.</text>
</comment>
<organism evidence="10 11">
    <name type="scientific">Fimbriimonas ginsengisoli</name>
    <dbReference type="NCBI Taxonomy" id="1005039"/>
    <lineage>
        <taxon>Bacteria</taxon>
        <taxon>Bacillati</taxon>
        <taxon>Armatimonadota</taxon>
        <taxon>Fimbriimonadia</taxon>
        <taxon>Fimbriimonadales</taxon>
        <taxon>Fimbriimonadaceae</taxon>
        <taxon>Fimbriimonas</taxon>
    </lineage>
</organism>
<feature type="binding site" evidence="8">
    <location>
        <position position="157"/>
    </location>
    <ligand>
        <name>substrate</name>
    </ligand>
</feature>
<evidence type="ECO:0000256" key="2">
    <source>
        <dbReference type="ARBA" id="ARBA00010219"/>
    </source>
</evidence>
<dbReference type="PROSITE" id="PS01326">
    <property type="entry name" value="DAP_EPIMERASE"/>
    <property type="match status" value="1"/>
</dbReference>
<comment type="catalytic activity">
    <reaction evidence="7 8">
        <text>(2S,6S)-2,6-diaminopimelate = meso-2,6-diaminopimelate</text>
        <dbReference type="Rhea" id="RHEA:15393"/>
        <dbReference type="ChEBI" id="CHEBI:57609"/>
        <dbReference type="ChEBI" id="CHEBI:57791"/>
        <dbReference type="EC" id="5.1.1.7"/>
    </reaction>
</comment>
<proteinExistence type="inferred from homology"/>
<feature type="binding site" evidence="8">
    <location>
        <position position="12"/>
    </location>
    <ligand>
        <name>substrate</name>
    </ligand>
</feature>
<protein>
    <recommendedName>
        <fullName evidence="3 8">Diaminopimelate epimerase</fullName>
        <shortName evidence="8">DAP epimerase</shortName>
        <ecNumber evidence="3 8">5.1.1.7</ecNumber>
    </recommendedName>
    <alternativeName>
        <fullName evidence="8">PLP-independent amino acid racemase</fullName>
    </alternativeName>
</protein>
<comment type="subunit">
    <text evidence="8">Homodimer.</text>
</comment>
<dbReference type="GO" id="GO:0009089">
    <property type="term" value="P:lysine biosynthetic process via diaminopimelate"/>
    <property type="evidence" value="ECO:0007669"/>
    <property type="project" value="UniProtKB-UniRule"/>
</dbReference>
<dbReference type="Gene3D" id="3.10.310.10">
    <property type="entry name" value="Diaminopimelate Epimerase, Chain A, domain 1"/>
    <property type="match status" value="2"/>
</dbReference>
<feature type="active site" description="Proton acceptor" evidence="8">
    <location>
        <position position="217"/>
    </location>
</feature>
<name>A0A931PTJ3_FIMGI</name>
<evidence type="ECO:0000256" key="1">
    <source>
        <dbReference type="ARBA" id="ARBA00005196"/>
    </source>
</evidence>
<feature type="site" description="Could be important to modulate the pK values of the two catalytic cysteine residues" evidence="8">
    <location>
        <position position="208"/>
    </location>
</feature>
<dbReference type="AlphaFoldDB" id="A0A931PTJ3"/>
<reference evidence="10" key="1">
    <citation type="submission" date="2020-07" db="EMBL/GenBank/DDBJ databases">
        <title>Huge and variable diversity of episymbiotic CPR bacteria and DPANN archaea in groundwater ecosystems.</title>
        <authorList>
            <person name="He C.Y."/>
            <person name="Keren R."/>
            <person name="Whittaker M."/>
            <person name="Farag I.F."/>
            <person name="Doudna J."/>
            <person name="Cate J.H.D."/>
            <person name="Banfield J.F."/>
        </authorList>
    </citation>
    <scope>NUCLEOTIDE SEQUENCE</scope>
    <source>
        <strain evidence="10">NC_groundwater_17_Pr7_B-0.1um_64_12</strain>
    </source>
</reference>
<dbReference type="GO" id="GO:0008837">
    <property type="term" value="F:diaminopimelate epimerase activity"/>
    <property type="evidence" value="ECO:0007669"/>
    <property type="project" value="UniProtKB-UniRule"/>
</dbReference>
<comment type="similarity">
    <text evidence="2 8">Belongs to the diaminopimelate epimerase family.</text>
</comment>
<dbReference type="HAMAP" id="MF_00197">
    <property type="entry name" value="DAP_epimerase"/>
    <property type="match status" value="1"/>
</dbReference>
<accession>A0A931PTJ3</accession>
<dbReference type="Proteomes" id="UP000727962">
    <property type="component" value="Unassembled WGS sequence"/>
</dbReference>
<evidence type="ECO:0000256" key="7">
    <source>
        <dbReference type="ARBA" id="ARBA00051712"/>
    </source>
</evidence>
<keyword evidence="5 8" id="KW-0457">Lysine biosynthesis</keyword>
<dbReference type="EMBL" id="JACOSL010000032">
    <property type="protein sequence ID" value="MBI1756493.1"/>
    <property type="molecule type" value="Genomic_DNA"/>
</dbReference>
<feature type="binding site" evidence="8">
    <location>
        <begin position="208"/>
        <end position="209"/>
    </location>
    <ligand>
        <name>substrate</name>
    </ligand>
</feature>
<dbReference type="Pfam" id="PF01678">
    <property type="entry name" value="DAP_epimerase"/>
    <property type="match status" value="2"/>
</dbReference>
<evidence type="ECO:0000313" key="10">
    <source>
        <dbReference type="EMBL" id="MBI1756493.1"/>
    </source>
</evidence>
<dbReference type="EC" id="5.1.1.7" evidence="3 8"/>
<feature type="binding site" evidence="8">
    <location>
        <position position="65"/>
    </location>
    <ligand>
        <name>substrate</name>
    </ligand>
</feature>
<evidence type="ECO:0000256" key="3">
    <source>
        <dbReference type="ARBA" id="ARBA00013080"/>
    </source>
</evidence>
<feature type="active site" description="Proton donor" evidence="8">
    <location>
        <position position="74"/>
    </location>
</feature>
<feature type="site" description="Could be important to modulate the pK values of the two catalytic cysteine residues" evidence="8">
    <location>
        <position position="159"/>
    </location>
</feature>
<comment type="function">
    <text evidence="8">Catalyzes the stereoinversion of LL-2,6-diaminopimelate (L,L-DAP) to meso-diaminopimelate (meso-DAP), a precursor of L-lysine and an essential component of the bacterial peptidoglycan.</text>
</comment>
<dbReference type="InterPro" id="IPR018510">
    <property type="entry name" value="DAP_epimerase_AS"/>
</dbReference>
<feature type="binding site" evidence="8">
    <location>
        <begin position="218"/>
        <end position="219"/>
    </location>
    <ligand>
        <name>substrate</name>
    </ligand>
</feature>
<evidence type="ECO:0000256" key="8">
    <source>
        <dbReference type="HAMAP-Rule" id="MF_00197"/>
    </source>
</evidence>
<dbReference type="GO" id="GO:0005829">
    <property type="term" value="C:cytosol"/>
    <property type="evidence" value="ECO:0007669"/>
    <property type="project" value="TreeGrafter"/>
</dbReference>
<feature type="binding site" evidence="8">
    <location>
        <begin position="75"/>
        <end position="76"/>
    </location>
    <ligand>
        <name>substrate</name>
    </ligand>
</feature>
<keyword evidence="6 8" id="KW-0413">Isomerase</keyword>